<feature type="compositionally biased region" description="Basic and acidic residues" evidence="2">
    <location>
        <begin position="321"/>
        <end position="343"/>
    </location>
</feature>
<feature type="compositionally biased region" description="Pro residues" evidence="2">
    <location>
        <begin position="273"/>
        <end position="287"/>
    </location>
</feature>
<evidence type="ECO:0000256" key="2">
    <source>
        <dbReference type="SAM" id="MobiDB-lite"/>
    </source>
</evidence>
<accession>A0ABQ8K6I2</accession>
<evidence type="ECO:0000256" key="1">
    <source>
        <dbReference type="ARBA" id="ARBA00006888"/>
    </source>
</evidence>
<dbReference type="RefSeq" id="XP_047775340.1">
    <property type="nucleotide sequence ID" value="XM_047928472.1"/>
</dbReference>
<feature type="region of interest" description="Disordered" evidence="2">
    <location>
        <begin position="321"/>
        <end position="368"/>
    </location>
</feature>
<feature type="region of interest" description="Disordered" evidence="2">
    <location>
        <begin position="139"/>
        <end position="160"/>
    </location>
</feature>
<keyword evidence="4" id="KW-1185">Reference proteome</keyword>
<comment type="caution">
    <text evidence="3">The sequence shown here is derived from an EMBL/GenBank/DDBJ whole genome shotgun (WGS) entry which is preliminary data.</text>
</comment>
<feature type="compositionally biased region" description="Polar residues" evidence="2">
    <location>
        <begin position="201"/>
        <end position="213"/>
    </location>
</feature>
<evidence type="ECO:0000313" key="3">
    <source>
        <dbReference type="EMBL" id="KAH9832321.1"/>
    </source>
</evidence>
<feature type="region of interest" description="Disordered" evidence="2">
    <location>
        <begin position="173"/>
        <end position="232"/>
    </location>
</feature>
<comment type="similarity">
    <text evidence="1">Belongs to the FAM72 family.</text>
</comment>
<dbReference type="GeneID" id="72009204"/>
<gene>
    <name evidence="3" type="ORF">C8Q71DRAFT_880365</name>
</gene>
<organism evidence="3 4">
    <name type="scientific">Rhodofomes roseus</name>
    <dbReference type="NCBI Taxonomy" id="34475"/>
    <lineage>
        <taxon>Eukaryota</taxon>
        <taxon>Fungi</taxon>
        <taxon>Dikarya</taxon>
        <taxon>Basidiomycota</taxon>
        <taxon>Agaricomycotina</taxon>
        <taxon>Agaricomycetes</taxon>
        <taxon>Polyporales</taxon>
        <taxon>Rhodofomes</taxon>
    </lineage>
</organism>
<feature type="region of interest" description="Disordered" evidence="2">
    <location>
        <begin position="253"/>
        <end position="296"/>
    </location>
</feature>
<dbReference type="PANTHER" id="PTHR31841:SF1">
    <property type="entry name" value="PROTEIN FAM72A-RELATED"/>
    <property type="match status" value="1"/>
</dbReference>
<sequence>MQYFPPPPPATAPPAPVHKVWILDCKSCGTFLTNRGMKAVLLLRPNVPLYSTDALPVNCAAYTAPSPSPSYALPPNAVPRTCDCLTQSLHCTTCGAGVGYTIVTPCARCTSSISASQRATNGHRFVFYASEVAAGERGHVPGERGVHPYRAPPAPAPCPERDLLADLRRHRETVARHARPSLSLSPSAEARDSERERTESTDSMPSLVSVSDTSAPPSPAAPRGARPTLSPARFPPPLVVDLPLDAAQRAPLLDLRQVRAPAGRARTREEASPQPPPPPPTRVPPSPDVSRPGPDAQRLRAGDVLYWHHLVRSGEIPAVVEDHRARPRRRPEEEGGAEGKDARAAGAKGQARRGSVSVPVKSVVLAGR</sequence>
<dbReference type="InterPro" id="IPR026768">
    <property type="entry name" value="YPEH2ZP"/>
</dbReference>
<name>A0ABQ8K6I2_9APHY</name>
<feature type="compositionally biased region" description="Low complexity" evidence="2">
    <location>
        <begin position="344"/>
        <end position="354"/>
    </location>
</feature>
<feature type="compositionally biased region" description="Basic and acidic residues" evidence="2">
    <location>
        <begin position="189"/>
        <end position="200"/>
    </location>
</feature>
<protein>
    <submittedName>
        <fullName evidence="3">FAM72 protein-domain-containing protein</fullName>
    </submittedName>
</protein>
<dbReference type="Pfam" id="PF14976">
    <property type="entry name" value="YPEH2ZP"/>
    <property type="match status" value="1"/>
</dbReference>
<reference evidence="3 4" key="1">
    <citation type="journal article" date="2021" name="Environ. Microbiol.">
        <title>Gene family expansions and transcriptome signatures uncover fungal adaptations to wood decay.</title>
        <authorList>
            <person name="Hage H."/>
            <person name="Miyauchi S."/>
            <person name="Viragh M."/>
            <person name="Drula E."/>
            <person name="Min B."/>
            <person name="Chaduli D."/>
            <person name="Navarro D."/>
            <person name="Favel A."/>
            <person name="Norest M."/>
            <person name="Lesage-Meessen L."/>
            <person name="Balint B."/>
            <person name="Merenyi Z."/>
            <person name="de Eugenio L."/>
            <person name="Morin E."/>
            <person name="Martinez A.T."/>
            <person name="Baldrian P."/>
            <person name="Stursova M."/>
            <person name="Martinez M.J."/>
            <person name="Novotny C."/>
            <person name="Magnuson J.K."/>
            <person name="Spatafora J.W."/>
            <person name="Maurice S."/>
            <person name="Pangilinan J."/>
            <person name="Andreopoulos W."/>
            <person name="LaButti K."/>
            <person name="Hundley H."/>
            <person name="Na H."/>
            <person name="Kuo A."/>
            <person name="Barry K."/>
            <person name="Lipzen A."/>
            <person name="Henrissat B."/>
            <person name="Riley R."/>
            <person name="Ahrendt S."/>
            <person name="Nagy L.G."/>
            <person name="Grigoriev I.V."/>
            <person name="Martin F."/>
            <person name="Rosso M.N."/>
        </authorList>
    </citation>
    <scope>NUCLEOTIDE SEQUENCE [LARGE SCALE GENOMIC DNA]</scope>
    <source>
        <strain evidence="3 4">CIRM-BRFM 1785</strain>
    </source>
</reference>
<dbReference type="EMBL" id="JADCUA010000022">
    <property type="protein sequence ID" value="KAH9832321.1"/>
    <property type="molecule type" value="Genomic_DNA"/>
</dbReference>
<dbReference type="Proteomes" id="UP000814176">
    <property type="component" value="Unassembled WGS sequence"/>
</dbReference>
<proteinExistence type="inferred from homology"/>
<evidence type="ECO:0000313" key="4">
    <source>
        <dbReference type="Proteomes" id="UP000814176"/>
    </source>
</evidence>
<dbReference type="PANTHER" id="PTHR31841">
    <property type="entry name" value="PROTEIN FAM72A-RELATED"/>
    <property type="match status" value="1"/>
</dbReference>